<dbReference type="PANTHER" id="PTHR12419:SF10">
    <property type="entry name" value="DEUBIQUITINASE OTUD6B"/>
    <property type="match status" value="1"/>
</dbReference>
<dbReference type="AlphaFoldDB" id="A0A0E9NA53"/>
<dbReference type="STRING" id="698492.A0A0E9NA53"/>
<dbReference type="CDD" id="cd22762">
    <property type="entry name" value="OTU_fungi_OTU2-like"/>
    <property type="match status" value="1"/>
</dbReference>
<dbReference type="SUPFAM" id="SSF54001">
    <property type="entry name" value="Cysteine proteinases"/>
    <property type="match status" value="1"/>
</dbReference>
<evidence type="ECO:0000313" key="4">
    <source>
        <dbReference type="EMBL" id="GAO46767.1"/>
    </source>
</evidence>
<dbReference type="InterPro" id="IPR038765">
    <property type="entry name" value="Papain-like_cys_pep_sf"/>
</dbReference>
<reference evidence="4 5" key="1">
    <citation type="journal article" date="2011" name="J. Gen. Appl. Microbiol.">
        <title>Draft genome sequencing of the enigmatic yeast Saitoella complicata.</title>
        <authorList>
            <person name="Nishida H."/>
            <person name="Hamamoto M."/>
            <person name="Sugiyama J."/>
        </authorList>
    </citation>
    <scope>NUCLEOTIDE SEQUENCE [LARGE SCALE GENOMIC DNA]</scope>
    <source>
        <strain evidence="4 5">NRRL Y-17804</strain>
    </source>
</reference>
<feature type="region of interest" description="Disordered" evidence="2">
    <location>
        <begin position="56"/>
        <end position="83"/>
    </location>
</feature>
<evidence type="ECO:0000259" key="3">
    <source>
        <dbReference type="PROSITE" id="PS50802"/>
    </source>
</evidence>
<accession>A0A0E9NA53</accession>
<evidence type="ECO:0000256" key="2">
    <source>
        <dbReference type="SAM" id="MobiDB-lite"/>
    </source>
</evidence>
<reference evidence="4 5" key="2">
    <citation type="journal article" date="2014" name="J. Gen. Appl. Microbiol.">
        <title>The early diverging ascomycetous budding yeast Saitoella complicata has three histone deacetylases belonging to the Clr6, Hos2, and Rpd3 lineages.</title>
        <authorList>
            <person name="Nishida H."/>
            <person name="Matsumoto T."/>
            <person name="Kondo S."/>
            <person name="Hamamoto M."/>
            <person name="Yoshikawa H."/>
        </authorList>
    </citation>
    <scope>NUCLEOTIDE SEQUENCE [LARGE SCALE GENOMIC DNA]</scope>
    <source>
        <strain evidence="4 5">NRRL Y-17804</strain>
    </source>
</reference>
<name>A0A0E9NA53_SAICN</name>
<dbReference type="GO" id="GO:0004843">
    <property type="term" value="F:cysteine-type deubiquitinase activity"/>
    <property type="evidence" value="ECO:0007669"/>
    <property type="project" value="TreeGrafter"/>
</dbReference>
<dbReference type="EMBL" id="BACD03000005">
    <property type="protein sequence ID" value="GAO46767.1"/>
    <property type="molecule type" value="Genomic_DNA"/>
</dbReference>
<organism evidence="4 5">
    <name type="scientific">Saitoella complicata (strain BCRC 22490 / CBS 7301 / JCM 7358 / NBRC 10748 / NRRL Y-17804)</name>
    <dbReference type="NCBI Taxonomy" id="698492"/>
    <lineage>
        <taxon>Eukaryota</taxon>
        <taxon>Fungi</taxon>
        <taxon>Dikarya</taxon>
        <taxon>Ascomycota</taxon>
        <taxon>Taphrinomycotina</taxon>
        <taxon>Taphrinomycotina incertae sedis</taxon>
        <taxon>Saitoella</taxon>
    </lineage>
</organism>
<dbReference type="GO" id="GO:0016579">
    <property type="term" value="P:protein deubiquitination"/>
    <property type="evidence" value="ECO:0007669"/>
    <property type="project" value="TreeGrafter"/>
</dbReference>
<sequence>MAETHDELIFRHKKEQKELVGKITGLKKTVNKKNKKDVQKQIEVLERELRQTHLVEIAEWDKTNQPEDNKEENGENGGEDGALNTEGLQRAVKDIELHSAPLQSEPPLPAKKRNRAKDRLAKKAAELDRLRDEAASEADSMPDLRAIETEAITALANAKGLKEHDIVPDGHCLYNAFAHQLRIRRGVEMDHVEMRKTAAGYIRANPDTFVPFLWAESDSPPSIDEYTKEIEETPVWGGQMEILALSRALKVPVEVVQMGAPVIKVDVEDEEDVGEPMRLAYYKHKYGLGAHYNSLV</sequence>
<dbReference type="Gene3D" id="3.90.70.80">
    <property type="match status" value="1"/>
</dbReference>
<feature type="region of interest" description="Disordered" evidence="2">
    <location>
        <begin position="98"/>
        <end position="119"/>
    </location>
</feature>
<dbReference type="OMA" id="YELGAHY"/>
<feature type="domain" description="OTU" evidence="3">
    <location>
        <begin position="161"/>
        <end position="296"/>
    </location>
</feature>
<dbReference type="InterPro" id="IPR003323">
    <property type="entry name" value="OTU_dom"/>
</dbReference>
<dbReference type="RefSeq" id="XP_019026969.1">
    <property type="nucleotide sequence ID" value="XM_019168272.1"/>
</dbReference>
<protein>
    <recommendedName>
        <fullName evidence="3">OTU domain-containing protein</fullName>
    </recommendedName>
</protein>
<dbReference type="PROSITE" id="PS50802">
    <property type="entry name" value="OTU"/>
    <property type="match status" value="1"/>
</dbReference>
<dbReference type="InterPro" id="IPR050704">
    <property type="entry name" value="Peptidase_C85-like"/>
</dbReference>
<comment type="caution">
    <text evidence="4">The sequence shown here is derived from an EMBL/GenBank/DDBJ whole genome shotgun (WGS) entry which is preliminary data.</text>
</comment>
<feature type="coiled-coil region" evidence="1">
    <location>
        <begin position="28"/>
        <end position="55"/>
    </location>
</feature>
<keyword evidence="5" id="KW-1185">Reference proteome</keyword>
<dbReference type="Proteomes" id="UP000033140">
    <property type="component" value="Unassembled WGS sequence"/>
</dbReference>
<proteinExistence type="predicted"/>
<dbReference type="InterPro" id="IPR049771">
    <property type="entry name" value="OTU2-like_OTU"/>
</dbReference>
<reference evidence="4 5" key="3">
    <citation type="journal article" date="2015" name="Genome Announc.">
        <title>Draft Genome Sequence of the Archiascomycetous Yeast Saitoella complicata.</title>
        <authorList>
            <person name="Yamauchi K."/>
            <person name="Kondo S."/>
            <person name="Hamamoto M."/>
            <person name="Takahashi Y."/>
            <person name="Ogura Y."/>
            <person name="Hayashi T."/>
            <person name="Nishida H."/>
        </authorList>
    </citation>
    <scope>NUCLEOTIDE SEQUENCE [LARGE SCALE GENOMIC DNA]</scope>
    <source>
        <strain evidence="4 5">NRRL Y-17804</strain>
    </source>
</reference>
<keyword evidence="1" id="KW-0175">Coiled coil</keyword>
<dbReference type="PANTHER" id="PTHR12419">
    <property type="entry name" value="OTU DOMAIN CONTAINING PROTEIN"/>
    <property type="match status" value="1"/>
</dbReference>
<feature type="compositionally biased region" description="Basic and acidic residues" evidence="2">
    <location>
        <begin position="59"/>
        <end position="73"/>
    </location>
</feature>
<dbReference type="Pfam" id="PF02338">
    <property type="entry name" value="OTU"/>
    <property type="match status" value="1"/>
</dbReference>
<evidence type="ECO:0000256" key="1">
    <source>
        <dbReference type="SAM" id="Coils"/>
    </source>
</evidence>
<gene>
    <name evidence="4" type="ORF">G7K_0988-t1</name>
</gene>
<dbReference type="OrthoDB" id="415023at2759"/>
<evidence type="ECO:0000313" key="5">
    <source>
        <dbReference type="Proteomes" id="UP000033140"/>
    </source>
</evidence>